<dbReference type="Gene3D" id="3.30.70.1400">
    <property type="entry name" value="Aminomethyltransferase beta-barrel domains"/>
    <property type="match status" value="1"/>
</dbReference>
<dbReference type="GO" id="GO:0016226">
    <property type="term" value="P:iron-sulfur cluster assembly"/>
    <property type="evidence" value="ECO:0007669"/>
    <property type="project" value="TreeGrafter"/>
</dbReference>
<gene>
    <name evidence="1" type="ORF">HV832_02105</name>
</gene>
<keyword evidence="2" id="KW-1185">Reference proteome</keyword>
<dbReference type="AlphaFoldDB" id="A0A850QBB1"/>
<accession>A0A850QBB1</accession>
<sequence length="345" mass="37723">MWQQFAEQQKLTVIHHKLSGYHSAWNNVAWKNGYLTLLPDTGLALADGEDAAHFLHNQLSNDVENLNASEVRRAAYCTPKGRMLASLEYWRADAGIYLMMSGSIQTTVLKRLSMFILRAKAKLHDVTSQFVVFGLGGQQAGKALTTWFPELPAAAGTQISNAAGTLIRCSDVRSSPRYQWVCPQELAVQAWSVLSEQLQLTNTADWNLGEIEAGIAHIHLATQEKFVPQMINFELIGGVNFKKGCYPGQEIVARSQYLGKLKRRTFLASIPATGMEAGMDVYRADDQAQPCGVIVNAEPVNAASSLALIEMTIADQEHGVIHCGAPDGPVAQLLSLPYPITDITA</sequence>
<dbReference type="NCBIfam" id="TIGR03317">
    <property type="entry name" value="ygfZ_signature"/>
    <property type="match status" value="1"/>
</dbReference>
<dbReference type="InterPro" id="IPR017703">
    <property type="entry name" value="YgfZ/GCV_T_CS"/>
</dbReference>
<dbReference type="Gene3D" id="2.40.30.160">
    <property type="match status" value="1"/>
</dbReference>
<evidence type="ECO:0000313" key="1">
    <source>
        <dbReference type="EMBL" id="NVO76628.1"/>
    </source>
</evidence>
<comment type="caution">
    <text evidence="1">The sequence shown here is derived from an EMBL/GenBank/DDBJ whole genome shotgun (WGS) entry which is preliminary data.</text>
</comment>
<dbReference type="Proteomes" id="UP000588051">
    <property type="component" value="Unassembled WGS sequence"/>
</dbReference>
<dbReference type="PANTHER" id="PTHR22602">
    <property type="entry name" value="TRANSFERASE CAF17, MITOCHONDRIAL-RELATED"/>
    <property type="match status" value="1"/>
</dbReference>
<protein>
    <submittedName>
        <fullName evidence="1">Folate-binding protein YgfZ</fullName>
    </submittedName>
</protein>
<dbReference type="Gene3D" id="3.30.70.1630">
    <property type="match status" value="1"/>
</dbReference>
<dbReference type="PANTHER" id="PTHR22602:SF0">
    <property type="entry name" value="TRANSFERASE CAF17, MITOCHONDRIAL-RELATED"/>
    <property type="match status" value="1"/>
</dbReference>
<dbReference type="EMBL" id="JABXYJ010000001">
    <property type="protein sequence ID" value="NVO76628.1"/>
    <property type="molecule type" value="Genomic_DNA"/>
</dbReference>
<dbReference type="InterPro" id="IPR045179">
    <property type="entry name" value="YgfZ/GcvT"/>
</dbReference>
<dbReference type="RefSeq" id="WP_176801877.1">
    <property type="nucleotide sequence ID" value="NZ_JABXYJ010000001.1"/>
</dbReference>
<evidence type="ECO:0000313" key="2">
    <source>
        <dbReference type="Proteomes" id="UP000588051"/>
    </source>
</evidence>
<reference evidence="1 2" key="1">
    <citation type="submission" date="2020-06" db="EMBL/GenBank/DDBJ databases">
        <authorList>
            <person name="Qiu C."/>
            <person name="Liu Z."/>
        </authorList>
    </citation>
    <scope>NUCLEOTIDE SEQUENCE [LARGE SCALE GENOMIC DNA]</scope>
    <source>
        <strain evidence="1 2">EM 1</strain>
    </source>
</reference>
<name>A0A850QBB1_9BURK</name>
<dbReference type="SUPFAM" id="SSF103025">
    <property type="entry name" value="Folate-binding domain"/>
    <property type="match status" value="1"/>
</dbReference>
<proteinExistence type="predicted"/>
<organism evidence="1 2">
    <name type="scientific">Undibacterium oligocarboniphilum</name>
    <dbReference type="NCBI Taxonomy" id="666702"/>
    <lineage>
        <taxon>Bacteria</taxon>
        <taxon>Pseudomonadati</taxon>
        <taxon>Pseudomonadota</taxon>
        <taxon>Betaproteobacteria</taxon>
        <taxon>Burkholderiales</taxon>
        <taxon>Oxalobacteraceae</taxon>
        <taxon>Undibacterium</taxon>
    </lineage>
</organism>